<protein>
    <submittedName>
        <fullName evidence="2">Uncharacterized protein</fullName>
    </submittedName>
</protein>
<comment type="caution">
    <text evidence="2">The sequence shown here is derived from an EMBL/GenBank/DDBJ whole genome shotgun (WGS) entry which is preliminary data.</text>
</comment>
<evidence type="ECO:0000313" key="2">
    <source>
        <dbReference type="EMBL" id="GGC97838.1"/>
    </source>
</evidence>
<reference evidence="2" key="1">
    <citation type="journal article" date="2014" name="Int. J. Syst. Evol. Microbiol.">
        <title>Complete genome sequence of Corynebacterium casei LMG S-19264T (=DSM 44701T), isolated from a smear-ripened cheese.</title>
        <authorList>
            <consortium name="US DOE Joint Genome Institute (JGI-PGF)"/>
            <person name="Walter F."/>
            <person name="Albersmeier A."/>
            <person name="Kalinowski J."/>
            <person name="Ruckert C."/>
        </authorList>
    </citation>
    <scope>NUCLEOTIDE SEQUENCE</scope>
    <source>
        <strain evidence="2">CGMCC 1.12921</strain>
    </source>
</reference>
<keyword evidence="3" id="KW-1185">Reference proteome</keyword>
<accession>A0A8J2Y5G9</accession>
<keyword evidence="1" id="KW-0472">Membrane</keyword>
<dbReference type="Proteomes" id="UP000613582">
    <property type="component" value="Unassembled WGS sequence"/>
</dbReference>
<keyword evidence="1" id="KW-1133">Transmembrane helix</keyword>
<sequence length="115" mass="12874">MSLTRRSSGPYSGKVAGVCLTMFSKFLHIVATFVAIFFILAGLLVMPSPVPFGVVLILIGLSMLITTNAAFAFWLRHFRSRHPHMEEKIRKAQQWLPGFLRLPLEKTTPDGTETN</sequence>
<evidence type="ECO:0000256" key="1">
    <source>
        <dbReference type="SAM" id="Phobius"/>
    </source>
</evidence>
<proteinExistence type="predicted"/>
<dbReference type="EMBL" id="BMGH01000001">
    <property type="protein sequence ID" value="GGC97838.1"/>
    <property type="molecule type" value="Genomic_DNA"/>
</dbReference>
<evidence type="ECO:0000313" key="3">
    <source>
        <dbReference type="Proteomes" id="UP000613582"/>
    </source>
</evidence>
<name>A0A8J2Y5G9_9PROT</name>
<reference evidence="2" key="2">
    <citation type="submission" date="2020-09" db="EMBL/GenBank/DDBJ databases">
        <authorList>
            <person name="Sun Q."/>
            <person name="Zhou Y."/>
        </authorList>
    </citation>
    <scope>NUCLEOTIDE SEQUENCE</scope>
    <source>
        <strain evidence="2">CGMCC 1.12921</strain>
    </source>
</reference>
<feature type="transmembrane region" description="Helical" evidence="1">
    <location>
        <begin position="26"/>
        <end position="46"/>
    </location>
</feature>
<feature type="transmembrane region" description="Helical" evidence="1">
    <location>
        <begin position="52"/>
        <end position="75"/>
    </location>
</feature>
<keyword evidence="1" id="KW-0812">Transmembrane</keyword>
<gene>
    <name evidence="2" type="ORF">GCM10011342_03480</name>
</gene>
<organism evidence="2 3">
    <name type="scientific">Aquisalinus flavus</name>
    <dbReference type="NCBI Taxonomy" id="1526572"/>
    <lineage>
        <taxon>Bacteria</taxon>
        <taxon>Pseudomonadati</taxon>
        <taxon>Pseudomonadota</taxon>
        <taxon>Alphaproteobacteria</taxon>
        <taxon>Parvularculales</taxon>
        <taxon>Parvularculaceae</taxon>
        <taxon>Aquisalinus</taxon>
    </lineage>
</organism>
<dbReference type="AlphaFoldDB" id="A0A8J2Y5G9"/>